<evidence type="ECO:0000259" key="2">
    <source>
        <dbReference type="Pfam" id="PF13391"/>
    </source>
</evidence>
<feature type="region of interest" description="Disordered" evidence="1">
    <location>
        <begin position="153"/>
        <end position="206"/>
    </location>
</feature>
<sequence>MATTVTPSMRVHGWNVHLVAGVDDFHFGGLYQVPGSNLITFRDVIDEMRLCFDIPGEEDPWENMAFMLVDSPDDVKRKLHSLVADEDLTLPVPGLQSPSPKDQRIVTYHVILHKPCEISFDKPLEDHLKDKCAQHISRPTRRLDSRYVPLNKSSLDPRYAKRPFRRTTNIRRASQSPKRRRSSSSSVTDGEQEDIKNLLIPPKMDLSPDDARQTIETFRHNCLIHADRCAISGKGQSWCITPSVGPGLQACHVVPQQHFHLYPTHNRKNVGSDNEVEISNEGLSQAWTDTWSSKNGILLMNDIRQLFEARLISIHPDTYKIRAFVPYDVITDFNGKIANVSRKVDKMALRYHYDMSCIENMAAQMPTIPIDSFSEGARYLEIRAPLGRTISLPINNNMTTQSGDPAKRAKLDEEASQISTQEEEIQRALSVEYEMIEGSE</sequence>
<evidence type="ECO:0000313" key="4">
    <source>
        <dbReference type="Proteomes" id="UP000266234"/>
    </source>
</evidence>
<protein>
    <recommendedName>
        <fullName evidence="2">HNH nuclease domain-containing protein</fullName>
    </recommendedName>
</protein>
<dbReference type="Pfam" id="PF13391">
    <property type="entry name" value="HNH_2"/>
    <property type="match status" value="1"/>
</dbReference>
<organism evidence="3 4">
    <name type="scientific">Fusarium longipes</name>
    <dbReference type="NCBI Taxonomy" id="694270"/>
    <lineage>
        <taxon>Eukaryota</taxon>
        <taxon>Fungi</taxon>
        <taxon>Dikarya</taxon>
        <taxon>Ascomycota</taxon>
        <taxon>Pezizomycotina</taxon>
        <taxon>Sordariomycetes</taxon>
        <taxon>Hypocreomycetidae</taxon>
        <taxon>Hypocreales</taxon>
        <taxon>Nectriaceae</taxon>
        <taxon>Fusarium</taxon>
    </lineage>
</organism>
<comment type="caution">
    <text evidence="3">The sequence shown here is derived from an EMBL/GenBank/DDBJ whole genome shotgun (WGS) entry which is preliminary data.</text>
</comment>
<proteinExistence type="predicted"/>
<feature type="domain" description="HNH nuclease" evidence="2">
    <location>
        <begin position="229"/>
        <end position="315"/>
    </location>
</feature>
<name>A0A395S9U1_9HYPO</name>
<evidence type="ECO:0000256" key="1">
    <source>
        <dbReference type="SAM" id="MobiDB-lite"/>
    </source>
</evidence>
<dbReference type="OrthoDB" id="2142759at2759"/>
<gene>
    <name evidence="3" type="ORF">FLONG3_7820</name>
</gene>
<dbReference type="AlphaFoldDB" id="A0A395S9U1"/>
<dbReference type="EMBL" id="PXOG01000185">
    <property type="protein sequence ID" value="RGP69184.1"/>
    <property type="molecule type" value="Genomic_DNA"/>
</dbReference>
<dbReference type="Proteomes" id="UP000266234">
    <property type="component" value="Unassembled WGS sequence"/>
</dbReference>
<keyword evidence="4" id="KW-1185">Reference proteome</keyword>
<dbReference type="InterPro" id="IPR003615">
    <property type="entry name" value="HNH_nuc"/>
</dbReference>
<feature type="region of interest" description="Disordered" evidence="1">
    <location>
        <begin position="394"/>
        <end position="423"/>
    </location>
</feature>
<reference evidence="3 4" key="1">
    <citation type="journal article" date="2018" name="PLoS Pathog.">
        <title>Evolution of structural diversity of trichothecenes, a family of toxins produced by plant pathogenic and entomopathogenic fungi.</title>
        <authorList>
            <person name="Proctor R.H."/>
            <person name="McCormick S.P."/>
            <person name="Kim H.S."/>
            <person name="Cardoza R.E."/>
            <person name="Stanley A.M."/>
            <person name="Lindo L."/>
            <person name="Kelly A."/>
            <person name="Brown D.W."/>
            <person name="Lee T."/>
            <person name="Vaughan M.M."/>
            <person name="Alexander N.J."/>
            <person name="Busman M."/>
            <person name="Gutierrez S."/>
        </authorList>
    </citation>
    <scope>NUCLEOTIDE SEQUENCE [LARGE SCALE GENOMIC DNA]</scope>
    <source>
        <strain evidence="3 4">NRRL 20695</strain>
    </source>
</reference>
<feature type="compositionally biased region" description="Basic residues" evidence="1">
    <location>
        <begin position="160"/>
        <end position="169"/>
    </location>
</feature>
<accession>A0A395S9U1</accession>
<feature type="compositionally biased region" description="Polar residues" evidence="1">
    <location>
        <begin position="394"/>
        <end position="403"/>
    </location>
</feature>
<evidence type="ECO:0000313" key="3">
    <source>
        <dbReference type="EMBL" id="RGP69184.1"/>
    </source>
</evidence>